<name>A0A0K2YC91_HELHE</name>
<proteinExistence type="predicted"/>
<accession>A0A0K2YC91</accession>
<reference evidence="2" key="1">
    <citation type="submission" date="2014-12" db="EMBL/GenBank/DDBJ databases">
        <authorList>
            <person name="Smet A."/>
        </authorList>
    </citation>
    <scope>NUCLEOTIDE SEQUENCE [LARGE SCALE GENOMIC DNA]</scope>
</reference>
<gene>
    <name evidence="1" type="ORF">HHE01_03220</name>
</gene>
<dbReference type="EMBL" id="CDMK01000004">
    <property type="protein sequence ID" value="CRI35324.1"/>
    <property type="molecule type" value="Genomic_DNA"/>
</dbReference>
<dbReference type="AlphaFoldDB" id="A0A0K2YC91"/>
<evidence type="ECO:0000313" key="1">
    <source>
        <dbReference type="EMBL" id="CRI35324.1"/>
    </source>
</evidence>
<sequence>MLYDYDFNDPQLVAFSSSYWEYVNLTSCLKMPTLEKD</sequence>
<evidence type="ECO:0000313" key="2">
    <source>
        <dbReference type="Proteomes" id="UP000046090"/>
    </source>
</evidence>
<keyword evidence="2" id="KW-1185">Reference proteome</keyword>
<dbReference type="Proteomes" id="UP000046090">
    <property type="component" value="Unassembled WGS sequence"/>
</dbReference>
<protein>
    <submittedName>
        <fullName evidence="1">Uncharacterized protein</fullName>
    </submittedName>
</protein>
<organism evidence="1 2">
    <name type="scientific">Helicobacter heilmannii</name>
    <dbReference type="NCBI Taxonomy" id="35817"/>
    <lineage>
        <taxon>Bacteria</taxon>
        <taxon>Pseudomonadati</taxon>
        <taxon>Campylobacterota</taxon>
        <taxon>Epsilonproteobacteria</taxon>
        <taxon>Campylobacterales</taxon>
        <taxon>Helicobacteraceae</taxon>
        <taxon>Helicobacter</taxon>
    </lineage>
</organism>